<dbReference type="PANTHER" id="PTHR31988:SF19">
    <property type="entry name" value="9-O-ACETYL-N-ACETYLNEURAMINIC ACID DEACETYLASE-RELATED"/>
    <property type="match status" value="1"/>
</dbReference>
<evidence type="ECO:0000256" key="1">
    <source>
        <dbReference type="ARBA" id="ARBA00022801"/>
    </source>
</evidence>
<dbReference type="InterPro" id="IPR052940">
    <property type="entry name" value="Carb_Esterase_6"/>
</dbReference>
<dbReference type="EMBL" id="SJPM01000006">
    <property type="protein sequence ID" value="TWT95581.1"/>
    <property type="molecule type" value="Genomic_DNA"/>
</dbReference>
<keyword evidence="1" id="KW-0378">Hydrolase</keyword>
<feature type="domain" description="Sialate O-acetylesterase" evidence="3">
    <location>
        <begin position="27"/>
        <end position="268"/>
    </location>
</feature>
<dbReference type="GO" id="GO:0016788">
    <property type="term" value="F:hydrolase activity, acting on ester bonds"/>
    <property type="evidence" value="ECO:0007669"/>
    <property type="project" value="UniProtKB-ARBA"/>
</dbReference>
<sequence precursor="true">MKTSKIFSIALAISTIAFGNNASAKPLKVFILVGQSNMQGHAHVRTFEHIGMDPQTAPLLERIQNNDGTPRVCENVWISSLSTNGEKTGRLTVGFGADENKIGPELMFGITVQKKLNEPILIIKTAWGGKSLHTDFRPPSAGPYQFNNAQLEQIEKKGSDLATIRAEKDKATGHYYRLTMNHVEKVLADIKRVYPAYDASQGYQLGGMVWFQGWNDMVDQSVYPNRDQQGGYQAYSDLLAHFIRDVRKDLGSPDLPFVIGVMGVNGPIETYAPEQKRYQSTHQNFRDAMAAPAKLDDFQGNVSAVLTENYWDTELSSLRAREGSIRQAIKQRVAAEKPSNQQLREIQDDAISKELTPHELKVLQVGVSNAEYHYLGSAKIMAQIGQGFADAVLKLLDQ</sequence>
<dbReference type="InterPro" id="IPR036514">
    <property type="entry name" value="SGNH_hydro_sf"/>
</dbReference>
<accession>A0A5C6A973</accession>
<keyword evidence="2" id="KW-0732">Signal</keyword>
<dbReference type="Pfam" id="PF03629">
    <property type="entry name" value="SASA"/>
    <property type="match status" value="1"/>
</dbReference>
<dbReference type="Proteomes" id="UP000316213">
    <property type="component" value="Unassembled WGS sequence"/>
</dbReference>
<proteinExistence type="predicted"/>
<dbReference type="SUPFAM" id="SSF52266">
    <property type="entry name" value="SGNH hydrolase"/>
    <property type="match status" value="1"/>
</dbReference>
<dbReference type="Gene3D" id="3.40.50.1110">
    <property type="entry name" value="SGNH hydrolase"/>
    <property type="match status" value="1"/>
</dbReference>
<name>A0A5C6A973_9BACT</name>
<comment type="caution">
    <text evidence="4">The sequence shown here is derived from an EMBL/GenBank/DDBJ whole genome shotgun (WGS) entry which is preliminary data.</text>
</comment>
<dbReference type="AlphaFoldDB" id="A0A5C6A973"/>
<feature type="chain" id="PRO_5023010417" description="Sialate O-acetylesterase domain-containing protein" evidence="2">
    <location>
        <begin position="25"/>
        <end position="398"/>
    </location>
</feature>
<dbReference type="RefSeq" id="WP_146578632.1">
    <property type="nucleotide sequence ID" value="NZ_SJPM01000006.1"/>
</dbReference>
<dbReference type="InterPro" id="IPR005181">
    <property type="entry name" value="SASA"/>
</dbReference>
<gene>
    <name evidence="4" type="ORF">Pla100_32220</name>
</gene>
<feature type="signal peptide" evidence="2">
    <location>
        <begin position="1"/>
        <end position="24"/>
    </location>
</feature>
<dbReference type="PANTHER" id="PTHR31988">
    <property type="entry name" value="ESTERASE, PUTATIVE (DUF303)-RELATED"/>
    <property type="match status" value="1"/>
</dbReference>
<evidence type="ECO:0000313" key="5">
    <source>
        <dbReference type="Proteomes" id="UP000316213"/>
    </source>
</evidence>
<reference evidence="4 5" key="1">
    <citation type="submission" date="2019-02" db="EMBL/GenBank/DDBJ databases">
        <title>Deep-cultivation of Planctomycetes and their phenomic and genomic characterization uncovers novel biology.</title>
        <authorList>
            <person name="Wiegand S."/>
            <person name="Jogler M."/>
            <person name="Boedeker C."/>
            <person name="Pinto D."/>
            <person name="Vollmers J."/>
            <person name="Rivas-Marin E."/>
            <person name="Kohn T."/>
            <person name="Peeters S.H."/>
            <person name="Heuer A."/>
            <person name="Rast P."/>
            <person name="Oberbeckmann S."/>
            <person name="Bunk B."/>
            <person name="Jeske O."/>
            <person name="Meyerdierks A."/>
            <person name="Storesund J.E."/>
            <person name="Kallscheuer N."/>
            <person name="Luecker S."/>
            <person name="Lage O.M."/>
            <person name="Pohl T."/>
            <person name="Merkel B.J."/>
            <person name="Hornburger P."/>
            <person name="Mueller R.-W."/>
            <person name="Bruemmer F."/>
            <person name="Labrenz M."/>
            <person name="Spormann A.M."/>
            <person name="Op Den Camp H."/>
            <person name="Overmann J."/>
            <person name="Amann R."/>
            <person name="Jetten M.S.M."/>
            <person name="Mascher T."/>
            <person name="Medema M.H."/>
            <person name="Devos D.P."/>
            <person name="Kaster A.-K."/>
            <person name="Ovreas L."/>
            <person name="Rohde M."/>
            <person name="Galperin M.Y."/>
            <person name="Jogler C."/>
        </authorList>
    </citation>
    <scope>NUCLEOTIDE SEQUENCE [LARGE SCALE GENOMIC DNA]</scope>
    <source>
        <strain evidence="4 5">Pla100</strain>
    </source>
</reference>
<evidence type="ECO:0000313" key="4">
    <source>
        <dbReference type="EMBL" id="TWT95581.1"/>
    </source>
</evidence>
<dbReference type="OrthoDB" id="209830at2"/>
<evidence type="ECO:0000256" key="2">
    <source>
        <dbReference type="SAM" id="SignalP"/>
    </source>
</evidence>
<protein>
    <recommendedName>
        <fullName evidence="3">Sialate O-acetylesterase domain-containing protein</fullName>
    </recommendedName>
</protein>
<evidence type="ECO:0000259" key="3">
    <source>
        <dbReference type="Pfam" id="PF03629"/>
    </source>
</evidence>
<organism evidence="4 5">
    <name type="scientific">Neorhodopirellula pilleata</name>
    <dbReference type="NCBI Taxonomy" id="2714738"/>
    <lineage>
        <taxon>Bacteria</taxon>
        <taxon>Pseudomonadati</taxon>
        <taxon>Planctomycetota</taxon>
        <taxon>Planctomycetia</taxon>
        <taxon>Pirellulales</taxon>
        <taxon>Pirellulaceae</taxon>
        <taxon>Neorhodopirellula</taxon>
    </lineage>
</organism>
<keyword evidence="5" id="KW-1185">Reference proteome</keyword>